<dbReference type="STRING" id="1754192.A0A1Y1W4I5"/>
<evidence type="ECO:0000313" key="1">
    <source>
        <dbReference type="EMBL" id="ORX68449.1"/>
    </source>
</evidence>
<accession>A0A1Y1W4I5</accession>
<evidence type="ECO:0000313" key="2">
    <source>
        <dbReference type="Proteomes" id="UP000193944"/>
    </source>
</evidence>
<keyword evidence="2" id="KW-1185">Reference proteome</keyword>
<reference evidence="1 2" key="2">
    <citation type="submission" date="2016-08" db="EMBL/GenBank/DDBJ databases">
        <title>Pervasive Adenine N6-methylation of Active Genes in Fungi.</title>
        <authorList>
            <consortium name="DOE Joint Genome Institute"/>
            <person name="Mondo S.J."/>
            <person name="Dannebaum R.O."/>
            <person name="Kuo R.C."/>
            <person name="Labutti K."/>
            <person name="Haridas S."/>
            <person name="Kuo A."/>
            <person name="Salamov A."/>
            <person name="Ahrendt S.R."/>
            <person name="Lipzen A."/>
            <person name="Sullivan W."/>
            <person name="Andreopoulos W.B."/>
            <person name="Clum A."/>
            <person name="Lindquist E."/>
            <person name="Daum C."/>
            <person name="Ramamoorthy G.K."/>
            <person name="Gryganskyi A."/>
            <person name="Culley D."/>
            <person name="Magnuson J.K."/>
            <person name="James T.Y."/>
            <person name="O'Malley M.A."/>
            <person name="Stajich J.E."/>
            <person name="Spatafora J.W."/>
            <person name="Visel A."/>
            <person name="Grigoriev I.V."/>
        </authorList>
    </citation>
    <scope>NUCLEOTIDE SEQUENCE [LARGE SCALE GENOMIC DNA]</scope>
    <source>
        <strain evidence="1 2">S4</strain>
    </source>
</reference>
<name>A0A1Y1W4I5_9FUNG</name>
<protein>
    <submittedName>
        <fullName evidence="1">Uncharacterized protein</fullName>
    </submittedName>
</protein>
<comment type="caution">
    <text evidence="1">The sequence shown here is derived from an EMBL/GenBank/DDBJ whole genome shotgun (WGS) entry which is preliminary data.</text>
</comment>
<gene>
    <name evidence="1" type="ORF">BCR32DRAFT_250331</name>
</gene>
<dbReference type="AlphaFoldDB" id="A0A1Y1W4I5"/>
<proteinExistence type="predicted"/>
<organism evidence="1 2">
    <name type="scientific">Anaeromyces robustus</name>
    <dbReference type="NCBI Taxonomy" id="1754192"/>
    <lineage>
        <taxon>Eukaryota</taxon>
        <taxon>Fungi</taxon>
        <taxon>Fungi incertae sedis</taxon>
        <taxon>Chytridiomycota</taxon>
        <taxon>Chytridiomycota incertae sedis</taxon>
        <taxon>Neocallimastigomycetes</taxon>
        <taxon>Neocallimastigales</taxon>
        <taxon>Neocallimastigaceae</taxon>
        <taxon>Anaeromyces</taxon>
    </lineage>
</organism>
<dbReference type="EMBL" id="MCFG01000424">
    <property type="protein sequence ID" value="ORX68449.1"/>
    <property type="molecule type" value="Genomic_DNA"/>
</dbReference>
<sequence length="229" mass="26888">MLSKNIKCVYKKFISTNSYPIDLIDKLNELKKEVDNVSNNNEFHKGIQEFENFFEIGELINAAKILNEMSDIKEELSKKLILKSDKTIYNILTDEYIIERSQLKYLISQLLSIAIIFNEKNKLPELVITFNLILSQTKKYFDNPIKIKDIFEVLEIMNMIEEEIPLIINNIINNFIESIVENPTQELSYTRNESHAIITFQKQILKYKEDNNNLTSLSSNNKNKKNKKK</sequence>
<reference evidence="1 2" key="1">
    <citation type="submission" date="2016-08" db="EMBL/GenBank/DDBJ databases">
        <title>A Parts List for Fungal Cellulosomes Revealed by Comparative Genomics.</title>
        <authorList>
            <consortium name="DOE Joint Genome Institute"/>
            <person name="Haitjema C.H."/>
            <person name="Gilmore S.P."/>
            <person name="Henske J.K."/>
            <person name="Solomon K.V."/>
            <person name="De Groot R."/>
            <person name="Kuo A."/>
            <person name="Mondo S.J."/>
            <person name="Salamov A.A."/>
            <person name="Labutti K."/>
            <person name="Zhao Z."/>
            <person name="Chiniquy J."/>
            <person name="Barry K."/>
            <person name="Brewer H.M."/>
            <person name="Purvine S.O."/>
            <person name="Wright A.T."/>
            <person name="Boxma B."/>
            <person name="Van Alen T."/>
            <person name="Hackstein J.H."/>
            <person name="Baker S.E."/>
            <person name="Grigoriev I.V."/>
            <person name="O'Malley M.A."/>
        </authorList>
    </citation>
    <scope>NUCLEOTIDE SEQUENCE [LARGE SCALE GENOMIC DNA]</scope>
    <source>
        <strain evidence="1 2">S4</strain>
    </source>
</reference>
<dbReference type="Proteomes" id="UP000193944">
    <property type="component" value="Unassembled WGS sequence"/>
</dbReference>